<comment type="subcellular location">
    <subcellularLocation>
        <location evidence="1">Bacterial flagellum</location>
    </subcellularLocation>
    <subcellularLocation>
        <location evidence="2">Secreted</location>
    </subcellularLocation>
</comment>
<evidence type="ECO:0000256" key="2">
    <source>
        <dbReference type="ARBA" id="ARBA00004613"/>
    </source>
</evidence>
<dbReference type="InterPro" id="IPR002371">
    <property type="entry name" value="FlgK"/>
</dbReference>
<keyword evidence="5" id="KW-0975">Bacterial flagellum</keyword>
<dbReference type="Pfam" id="PF06429">
    <property type="entry name" value="Flg_bbr_C"/>
    <property type="match status" value="1"/>
</dbReference>
<accession>A0A645DCE9</accession>
<evidence type="ECO:0000256" key="1">
    <source>
        <dbReference type="ARBA" id="ARBA00004365"/>
    </source>
</evidence>
<dbReference type="PANTHER" id="PTHR30033:SF1">
    <property type="entry name" value="FLAGELLAR HOOK-ASSOCIATED PROTEIN 1"/>
    <property type="match status" value="1"/>
</dbReference>
<dbReference type="InterPro" id="IPR053927">
    <property type="entry name" value="FlgK_helical"/>
</dbReference>
<comment type="caution">
    <text evidence="8">The sequence shown here is derived from an EMBL/GenBank/DDBJ whole genome shotgun (WGS) entry which is preliminary data.</text>
</comment>
<organism evidence="8">
    <name type="scientific">bioreactor metagenome</name>
    <dbReference type="NCBI Taxonomy" id="1076179"/>
    <lineage>
        <taxon>unclassified sequences</taxon>
        <taxon>metagenomes</taxon>
        <taxon>ecological metagenomes</taxon>
    </lineage>
</organism>
<dbReference type="EMBL" id="VSSQ01034828">
    <property type="protein sequence ID" value="MPM86899.1"/>
    <property type="molecule type" value="Genomic_DNA"/>
</dbReference>
<proteinExistence type="inferred from homology"/>
<dbReference type="GO" id="GO:0009424">
    <property type="term" value="C:bacterial-type flagellum hook"/>
    <property type="evidence" value="ECO:0007669"/>
    <property type="project" value="InterPro"/>
</dbReference>
<name>A0A645DCE9_9ZZZZ</name>
<dbReference type="GO" id="GO:0044780">
    <property type="term" value="P:bacterial-type flagellum assembly"/>
    <property type="evidence" value="ECO:0007669"/>
    <property type="project" value="InterPro"/>
</dbReference>
<evidence type="ECO:0000256" key="3">
    <source>
        <dbReference type="ARBA" id="ARBA00009677"/>
    </source>
</evidence>
<feature type="domain" description="Flagellar hook-associated protein FlgK helical" evidence="7">
    <location>
        <begin position="45"/>
        <end position="97"/>
    </location>
</feature>
<keyword evidence="4" id="KW-0964">Secreted</keyword>
<feature type="domain" description="Flagellar basal-body/hook protein C-terminal" evidence="6">
    <location>
        <begin position="243"/>
        <end position="281"/>
    </location>
</feature>
<evidence type="ECO:0000313" key="8">
    <source>
        <dbReference type="EMBL" id="MPM86899.1"/>
    </source>
</evidence>
<dbReference type="InterPro" id="IPR010930">
    <property type="entry name" value="Flg_bb/hook_C_dom"/>
</dbReference>
<evidence type="ECO:0000256" key="5">
    <source>
        <dbReference type="ARBA" id="ARBA00023143"/>
    </source>
</evidence>
<comment type="similarity">
    <text evidence="3">Belongs to the flagella basal body rod proteins family.</text>
</comment>
<gene>
    <name evidence="8" type="ORF">SDC9_133992</name>
</gene>
<sequence>MTDDKNRVVVEEVSLTKEEFMKLDQCRVVWTNKEGQLLDVDGKPSTTDMVKFTPSSGELKGYMSVQEDVDKYIDQLNKLAKSIAYSVNAVHGQTNDATKDDCLFFVNKDNATAAGEVEITAGNISINKDIIKNVMLIKTGKDGGGESDGTRALAIAQLMDKLMEVQKVTEDTDRESFINVLCDGLELNSEGIQTVKGKTSGMKVNNYFKDVTDALGVQTQQAKRMVKNQFVLLQSFEESRASVSGVSLDEEMANLVQSQHSYQANSKIIATVDELLDVVINGLKR</sequence>
<evidence type="ECO:0000259" key="6">
    <source>
        <dbReference type="Pfam" id="PF06429"/>
    </source>
</evidence>
<dbReference type="SUPFAM" id="SSF64518">
    <property type="entry name" value="Phase 1 flagellin"/>
    <property type="match status" value="1"/>
</dbReference>
<protein>
    <submittedName>
        <fullName evidence="8">Uncharacterized protein</fullName>
    </submittedName>
</protein>
<dbReference type="GO" id="GO:0005198">
    <property type="term" value="F:structural molecule activity"/>
    <property type="evidence" value="ECO:0007669"/>
    <property type="project" value="InterPro"/>
</dbReference>
<dbReference type="Pfam" id="PF22638">
    <property type="entry name" value="FlgK_D1"/>
    <property type="match status" value="1"/>
</dbReference>
<dbReference type="AlphaFoldDB" id="A0A645DCE9"/>
<evidence type="ECO:0000259" key="7">
    <source>
        <dbReference type="Pfam" id="PF22638"/>
    </source>
</evidence>
<evidence type="ECO:0000256" key="4">
    <source>
        <dbReference type="ARBA" id="ARBA00022525"/>
    </source>
</evidence>
<reference evidence="8" key="1">
    <citation type="submission" date="2019-08" db="EMBL/GenBank/DDBJ databases">
        <authorList>
            <person name="Kucharzyk K."/>
            <person name="Murdoch R.W."/>
            <person name="Higgins S."/>
            <person name="Loffler F."/>
        </authorList>
    </citation>
    <scope>NUCLEOTIDE SEQUENCE</scope>
</reference>
<dbReference type="PANTHER" id="PTHR30033">
    <property type="entry name" value="FLAGELLAR HOOK-ASSOCIATED PROTEIN 1"/>
    <property type="match status" value="1"/>
</dbReference>